<reference evidence="1 2" key="1">
    <citation type="submission" date="2018-10" db="EMBL/GenBank/DDBJ databases">
        <title>Fifty Aureobasidium pullulans genomes reveal a recombining polyextremotolerant generalist.</title>
        <authorList>
            <person name="Gostincar C."/>
            <person name="Turk M."/>
            <person name="Zajc J."/>
            <person name="Gunde-Cimerman N."/>
        </authorList>
    </citation>
    <scope>NUCLEOTIDE SEQUENCE [LARGE SCALE GENOMIC DNA]</scope>
    <source>
        <strain evidence="1 2">EXF-6604</strain>
    </source>
</reference>
<dbReference type="EMBL" id="QZBD01000511">
    <property type="protein sequence ID" value="THY12309.1"/>
    <property type="molecule type" value="Genomic_DNA"/>
</dbReference>
<organism evidence="1 2">
    <name type="scientific">Aureobasidium pullulans</name>
    <name type="common">Black yeast</name>
    <name type="synonym">Pullularia pullulans</name>
    <dbReference type="NCBI Taxonomy" id="5580"/>
    <lineage>
        <taxon>Eukaryota</taxon>
        <taxon>Fungi</taxon>
        <taxon>Dikarya</taxon>
        <taxon>Ascomycota</taxon>
        <taxon>Pezizomycotina</taxon>
        <taxon>Dothideomycetes</taxon>
        <taxon>Dothideomycetidae</taxon>
        <taxon>Dothideales</taxon>
        <taxon>Saccotheciaceae</taxon>
        <taxon>Aureobasidium</taxon>
    </lineage>
</organism>
<dbReference type="AlphaFoldDB" id="A0A4S9KBP9"/>
<name>A0A4S9KBP9_AURPU</name>
<proteinExistence type="predicted"/>
<dbReference type="Proteomes" id="UP000306584">
    <property type="component" value="Unassembled WGS sequence"/>
</dbReference>
<comment type="caution">
    <text evidence="1">The sequence shown here is derived from an EMBL/GenBank/DDBJ whole genome shotgun (WGS) entry which is preliminary data.</text>
</comment>
<gene>
    <name evidence="1" type="ORF">D6D01_08639</name>
</gene>
<sequence>MKKARVEQPEPPSSAYQIYEDTAKALRSSFQELDVATSKLHSTTDTDDYARTAIAYLPHVREISSMERHLGLASDLLTKLAEHAFSPALS</sequence>
<evidence type="ECO:0000313" key="2">
    <source>
        <dbReference type="Proteomes" id="UP000306584"/>
    </source>
</evidence>
<accession>A0A4S9KBP9</accession>
<evidence type="ECO:0000313" key="1">
    <source>
        <dbReference type="EMBL" id="THY12309.1"/>
    </source>
</evidence>
<protein>
    <submittedName>
        <fullName evidence="1">Uncharacterized protein</fullName>
    </submittedName>
</protein>